<dbReference type="Pfam" id="PF17919">
    <property type="entry name" value="RT_RNaseH_2"/>
    <property type="match status" value="1"/>
</dbReference>
<feature type="domain" description="Reverse transcriptase" evidence="1">
    <location>
        <begin position="147"/>
        <end position="280"/>
    </location>
</feature>
<dbReference type="CDD" id="cd01647">
    <property type="entry name" value="RT_LTR"/>
    <property type="match status" value="1"/>
</dbReference>
<comment type="caution">
    <text evidence="3">The sequence shown here is derived from an EMBL/GenBank/DDBJ whole genome shotgun (WGS) entry which is preliminary data.</text>
</comment>
<dbReference type="InterPro" id="IPR000477">
    <property type="entry name" value="RT_dom"/>
</dbReference>
<evidence type="ECO:0000313" key="4">
    <source>
        <dbReference type="Proteomes" id="UP001141806"/>
    </source>
</evidence>
<dbReference type="PANTHER" id="PTHR24559">
    <property type="entry name" value="TRANSPOSON TY3-I GAG-POL POLYPROTEIN"/>
    <property type="match status" value="1"/>
</dbReference>
<dbReference type="Pfam" id="PF00078">
    <property type="entry name" value="RVT_1"/>
    <property type="match status" value="1"/>
</dbReference>
<accession>A0A9Q0KDJ0</accession>
<evidence type="ECO:0000313" key="3">
    <source>
        <dbReference type="EMBL" id="KAJ4968492.1"/>
    </source>
</evidence>
<dbReference type="AlphaFoldDB" id="A0A9Q0KDJ0"/>
<dbReference type="PANTHER" id="PTHR24559:SF444">
    <property type="entry name" value="REVERSE TRANSCRIPTASE DOMAIN-CONTAINING PROTEIN"/>
    <property type="match status" value="1"/>
</dbReference>
<organism evidence="3 4">
    <name type="scientific">Protea cynaroides</name>
    <dbReference type="NCBI Taxonomy" id="273540"/>
    <lineage>
        <taxon>Eukaryota</taxon>
        <taxon>Viridiplantae</taxon>
        <taxon>Streptophyta</taxon>
        <taxon>Embryophyta</taxon>
        <taxon>Tracheophyta</taxon>
        <taxon>Spermatophyta</taxon>
        <taxon>Magnoliopsida</taxon>
        <taxon>Proteales</taxon>
        <taxon>Proteaceae</taxon>
        <taxon>Protea</taxon>
    </lineage>
</organism>
<evidence type="ECO:0000259" key="1">
    <source>
        <dbReference type="Pfam" id="PF00078"/>
    </source>
</evidence>
<dbReference type="InterPro" id="IPR053134">
    <property type="entry name" value="RNA-dir_DNA_polymerase"/>
</dbReference>
<dbReference type="EMBL" id="JAMYWD010000006">
    <property type="protein sequence ID" value="KAJ4968492.1"/>
    <property type="molecule type" value="Genomic_DNA"/>
</dbReference>
<dbReference type="InterPro" id="IPR043128">
    <property type="entry name" value="Rev_trsase/Diguanyl_cyclase"/>
</dbReference>
<dbReference type="OrthoDB" id="415724at2759"/>
<dbReference type="InterPro" id="IPR043502">
    <property type="entry name" value="DNA/RNA_pol_sf"/>
</dbReference>
<protein>
    <submittedName>
        <fullName evidence="3">Uncharacterized protein</fullName>
    </submittedName>
</protein>
<proteinExistence type="predicted"/>
<dbReference type="Gene3D" id="3.30.70.270">
    <property type="match status" value="2"/>
</dbReference>
<keyword evidence="4" id="KW-1185">Reference proteome</keyword>
<dbReference type="Gene3D" id="3.10.10.10">
    <property type="entry name" value="HIV Type 1 Reverse Transcriptase, subunit A, domain 1"/>
    <property type="match status" value="1"/>
</dbReference>
<feature type="domain" description="Reverse transcriptase/retrotransposon-derived protein RNase H-like" evidence="2">
    <location>
        <begin position="345"/>
        <end position="402"/>
    </location>
</feature>
<evidence type="ECO:0000259" key="2">
    <source>
        <dbReference type="Pfam" id="PF17919"/>
    </source>
</evidence>
<dbReference type="FunFam" id="3.30.70.270:FF:000020">
    <property type="entry name" value="Transposon Tf2-6 polyprotein-like Protein"/>
    <property type="match status" value="1"/>
</dbReference>
<name>A0A9Q0KDJ0_9MAGN</name>
<gene>
    <name evidence="3" type="ORF">NE237_015193</name>
</gene>
<dbReference type="SUPFAM" id="SSF56672">
    <property type="entry name" value="DNA/RNA polymerases"/>
    <property type="match status" value="1"/>
</dbReference>
<sequence>MDWPGHHSASLLCGERKFIFKDGKGKEFSFTGTKLPRKRNLILSALKAKRCLKKGGVGHLVSVVDITAEVPKMEDLDVVREFPDVFPEDLPGLPPDRATEFVINLMPGSTSVSKAPYRMAPTELKELKTQLQELLNKGFIRPSISLWGAPVLFVKKNDGSGAKVFSKIDLRSGYHQLKIKVGDIPKTAFRTRYGHYEFLVMPFELTNAPGSFMELMNRVFHDMLDTSVIVFIDDILIYSKDKETHASHLRAALQRLRREKLYAKFKKCKFWLKEVAFLCHVVYADGIKVDSSKIAAIVGWDAPKSVAEIRSYLGLAGYYRRFVEDYLRISVPLTRLRKKGEKFIWTDEYEKCFQTLKSRLVSAPILTIPAPGLPFTLYTDASGLGLGCVLMQGEQVIAYASK</sequence>
<dbReference type="InterPro" id="IPR041577">
    <property type="entry name" value="RT_RNaseH_2"/>
</dbReference>
<dbReference type="Proteomes" id="UP001141806">
    <property type="component" value="Unassembled WGS sequence"/>
</dbReference>
<reference evidence="3" key="1">
    <citation type="journal article" date="2023" name="Plant J.">
        <title>The genome of the king protea, Protea cynaroides.</title>
        <authorList>
            <person name="Chang J."/>
            <person name="Duong T.A."/>
            <person name="Schoeman C."/>
            <person name="Ma X."/>
            <person name="Roodt D."/>
            <person name="Barker N."/>
            <person name="Li Z."/>
            <person name="Van de Peer Y."/>
            <person name="Mizrachi E."/>
        </authorList>
    </citation>
    <scope>NUCLEOTIDE SEQUENCE</scope>
    <source>
        <tissue evidence="3">Young leaves</tissue>
    </source>
</reference>